<evidence type="ECO:0000256" key="4">
    <source>
        <dbReference type="ARBA" id="ARBA00022692"/>
    </source>
</evidence>
<dbReference type="GO" id="GO:0055085">
    <property type="term" value="P:transmembrane transport"/>
    <property type="evidence" value="ECO:0007669"/>
    <property type="project" value="InterPro"/>
</dbReference>
<sequence length="275" mass="30970">MIKLLRIVIAYAIAACMLLPFLWMVSTSFKNPADVFEFPIKWIPDPINFDGYRYVWQASVIGVPFYLFYWNSLKVAFLVLAGTFFSCTLAAYAYARIEFAGRGFIFMILIATMMIPFQVTMIPIFIMYKELGLLDTHVALWLPACFGSMFGVFLLRQFMKSIPMELSEAAVIDGAGHARIYWSIVLPLIKPAVTALLVLTLVSTWNNYEAPLLFLRSAELYTIPVGLKAMADDIYNINYSGIMAGVVSSIVPILLLFVFGQRYFVQGITFSVTKG</sequence>
<dbReference type="RefSeq" id="WP_188989306.1">
    <property type="nucleotide sequence ID" value="NZ_BMHP01000001.1"/>
</dbReference>
<dbReference type="PANTHER" id="PTHR43744:SF8">
    <property type="entry name" value="SN-GLYCEROL-3-PHOSPHATE TRANSPORT SYSTEM PERMEASE PROTEIN UGPE"/>
    <property type="match status" value="1"/>
</dbReference>
<protein>
    <submittedName>
        <fullName evidence="9">Sugar ABC transporter permease</fullName>
    </submittedName>
</protein>
<proteinExistence type="inferred from homology"/>
<dbReference type="InterPro" id="IPR035906">
    <property type="entry name" value="MetI-like_sf"/>
</dbReference>
<dbReference type="CDD" id="cd06261">
    <property type="entry name" value="TM_PBP2"/>
    <property type="match status" value="1"/>
</dbReference>
<comment type="subcellular location">
    <subcellularLocation>
        <location evidence="1 7">Cell membrane</location>
        <topology evidence="1 7">Multi-pass membrane protein</topology>
    </subcellularLocation>
</comment>
<evidence type="ECO:0000256" key="1">
    <source>
        <dbReference type="ARBA" id="ARBA00004651"/>
    </source>
</evidence>
<keyword evidence="3" id="KW-1003">Cell membrane</keyword>
<evidence type="ECO:0000256" key="2">
    <source>
        <dbReference type="ARBA" id="ARBA00022448"/>
    </source>
</evidence>
<dbReference type="Pfam" id="PF00528">
    <property type="entry name" value="BPD_transp_1"/>
    <property type="match status" value="1"/>
</dbReference>
<accession>A0A916YN05</accession>
<evidence type="ECO:0000256" key="5">
    <source>
        <dbReference type="ARBA" id="ARBA00022989"/>
    </source>
</evidence>
<dbReference type="InterPro" id="IPR000515">
    <property type="entry name" value="MetI-like"/>
</dbReference>
<dbReference type="GO" id="GO:0005886">
    <property type="term" value="C:plasma membrane"/>
    <property type="evidence" value="ECO:0007669"/>
    <property type="project" value="UniProtKB-SubCell"/>
</dbReference>
<evidence type="ECO:0000256" key="3">
    <source>
        <dbReference type="ARBA" id="ARBA00022475"/>
    </source>
</evidence>
<dbReference type="Proteomes" id="UP000612456">
    <property type="component" value="Unassembled WGS sequence"/>
</dbReference>
<keyword evidence="2 7" id="KW-0813">Transport</keyword>
<keyword evidence="5 7" id="KW-1133">Transmembrane helix</keyword>
<dbReference type="Gene3D" id="1.10.3720.10">
    <property type="entry name" value="MetI-like"/>
    <property type="match status" value="1"/>
</dbReference>
<evidence type="ECO:0000313" key="10">
    <source>
        <dbReference type="Proteomes" id="UP000612456"/>
    </source>
</evidence>
<feature type="transmembrane region" description="Helical" evidence="7">
    <location>
        <begin position="104"/>
        <end position="126"/>
    </location>
</feature>
<keyword evidence="4 7" id="KW-0812">Transmembrane</keyword>
<dbReference type="EMBL" id="BMHP01000001">
    <property type="protein sequence ID" value="GGD52851.1"/>
    <property type="molecule type" value="Genomic_DNA"/>
</dbReference>
<dbReference type="SUPFAM" id="SSF161098">
    <property type="entry name" value="MetI-like"/>
    <property type="match status" value="1"/>
</dbReference>
<dbReference type="PROSITE" id="PS50928">
    <property type="entry name" value="ABC_TM1"/>
    <property type="match status" value="1"/>
</dbReference>
<evidence type="ECO:0000259" key="8">
    <source>
        <dbReference type="PROSITE" id="PS50928"/>
    </source>
</evidence>
<reference evidence="9" key="1">
    <citation type="journal article" date="2014" name="Int. J. Syst. Evol. Microbiol.">
        <title>Complete genome sequence of Corynebacterium casei LMG S-19264T (=DSM 44701T), isolated from a smear-ripened cheese.</title>
        <authorList>
            <consortium name="US DOE Joint Genome Institute (JGI-PGF)"/>
            <person name="Walter F."/>
            <person name="Albersmeier A."/>
            <person name="Kalinowski J."/>
            <person name="Ruckert C."/>
        </authorList>
    </citation>
    <scope>NUCLEOTIDE SEQUENCE</scope>
    <source>
        <strain evidence="9">CGMCC 1.15178</strain>
    </source>
</reference>
<comment type="similarity">
    <text evidence="7">Belongs to the binding-protein-dependent transport system permease family.</text>
</comment>
<dbReference type="PANTHER" id="PTHR43744">
    <property type="entry name" value="ABC TRANSPORTER PERMEASE PROTEIN MG189-RELATED-RELATED"/>
    <property type="match status" value="1"/>
</dbReference>
<comment type="caution">
    <text evidence="9">The sequence shown here is derived from an EMBL/GenBank/DDBJ whole genome shotgun (WGS) entry which is preliminary data.</text>
</comment>
<dbReference type="AlphaFoldDB" id="A0A916YN05"/>
<evidence type="ECO:0000256" key="7">
    <source>
        <dbReference type="RuleBase" id="RU363032"/>
    </source>
</evidence>
<feature type="domain" description="ABC transmembrane type-1" evidence="8">
    <location>
        <begin position="69"/>
        <end position="260"/>
    </location>
</feature>
<feature type="transmembrane region" description="Helical" evidence="7">
    <location>
        <begin position="237"/>
        <end position="259"/>
    </location>
</feature>
<keyword evidence="10" id="KW-1185">Reference proteome</keyword>
<keyword evidence="6 7" id="KW-0472">Membrane</keyword>
<organism evidence="9 10">
    <name type="scientific">Paenibacillus nasutitermitis</name>
    <dbReference type="NCBI Taxonomy" id="1652958"/>
    <lineage>
        <taxon>Bacteria</taxon>
        <taxon>Bacillati</taxon>
        <taxon>Bacillota</taxon>
        <taxon>Bacilli</taxon>
        <taxon>Bacillales</taxon>
        <taxon>Paenibacillaceae</taxon>
        <taxon>Paenibacillus</taxon>
    </lineage>
</organism>
<feature type="transmembrane region" description="Helical" evidence="7">
    <location>
        <begin position="180"/>
        <end position="205"/>
    </location>
</feature>
<name>A0A916YN05_9BACL</name>
<evidence type="ECO:0000256" key="6">
    <source>
        <dbReference type="ARBA" id="ARBA00023136"/>
    </source>
</evidence>
<gene>
    <name evidence="9" type="ORF">GCM10010911_08030</name>
</gene>
<feature type="transmembrane region" description="Helical" evidence="7">
    <location>
        <begin position="7"/>
        <end position="25"/>
    </location>
</feature>
<evidence type="ECO:0000313" key="9">
    <source>
        <dbReference type="EMBL" id="GGD52851.1"/>
    </source>
</evidence>
<reference evidence="9" key="2">
    <citation type="submission" date="2020-09" db="EMBL/GenBank/DDBJ databases">
        <authorList>
            <person name="Sun Q."/>
            <person name="Zhou Y."/>
        </authorList>
    </citation>
    <scope>NUCLEOTIDE SEQUENCE</scope>
    <source>
        <strain evidence="9">CGMCC 1.15178</strain>
    </source>
</reference>
<feature type="transmembrane region" description="Helical" evidence="7">
    <location>
        <begin position="75"/>
        <end position="95"/>
    </location>
</feature>
<feature type="transmembrane region" description="Helical" evidence="7">
    <location>
        <begin position="138"/>
        <end position="159"/>
    </location>
</feature>